<evidence type="ECO:0000313" key="3">
    <source>
        <dbReference type="EMBL" id="MCM2386894.1"/>
    </source>
</evidence>
<accession>A0ABT0UEY1</accession>
<sequence>MPQPDNPAQPWDTRHHSVQGPAKARNQDWSDVEYTPDGALLLAVADGHGSAAHPLSHLGARYAVDVFKLCAAQFATRARAAGDGAGGGLRRLWADAHDRMPRELVRIWQDWVVDRHTPADGEEHRTGPALLRAHGTTLIGAVLTEGLFVAWQLGDGDLMVVHPDGTVAQPLTPEQAELGDETESMCSRQAWDLVRVHWAPISDPARLPRLVTLSTDGLSNSFAARDGFIRFVRELDQRINTEGLAAVGDALPGWLGRAGSYSGDDTTAVVASLKRPAPAPMETED</sequence>
<evidence type="ECO:0000256" key="1">
    <source>
        <dbReference type="SAM" id="MobiDB-lite"/>
    </source>
</evidence>
<organism evidence="3 4">
    <name type="scientific">Streptomyces albipurpureus</name>
    <dbReference type="NCBI Taxonomy" id="2897419"/>
    <lineage>
        <taxon>Bacteria</taxon>
        <taxon>Bacillati</taxon>
        <taxon>Actinomycetota</taxon>
        <taxon>Actinomycetes</taxon>
        <taxon>Kitasatosporales</taxon>
        <taxon>Streptomycetaceae</taxon>
        <taxon>Streptomyces</taxon>
    </lineage>
</organism>
<reference evidence="3" key="1">
    <citation type="submission" date="2022-06" db="EMBL/GenBank/DDBJ databases">
        <title>Genome public.</title>
        <authorList>
            <person name="Sun Q."/>
        </authorList>
    </citation>
    <scope>NUCLEOTIDE SEQUENCE</scope>
    <source>
        <strain evidence="3">CWNU-1</strain>
    </source>
</reference>
<feature type="domain" description="PPM-type phosphatase" evidence="2">
    <location>
        <begin position="24"/>
        <end position="254"/>
    </location>
</feature>
<feature type="region of interest" description="Disordered" evidence="1">
    <location>
        <begin position="1"/>
        <end position="28"/>
    </location>
</feature>
<comment type="caution">
    <text evidence="3">The sequence shown here is derived from an EMBL/GenBank/DDBJ whole genome shotgun (WGS) entry which is preliminary data.</text>
</comment>
<dbReference type="InterPro" id="IPR001932">
    <property type="entry name" value="PPM-type_phosphatase-like_dom"/>
</dbReference>
<dbReference type="Gene3D" id="3.60.40.10">
    <property type="entry name" value="PPM-type phosphatase domain"/>
    <property type="match status" value="1"/>
</dbReference>
<evidence type="ECO:0000313" key="4">
    <source>
        <dbReference type="Proteomes" id="UP001431429"/>
    </source>
</evidence>
<evidence type="ECO:0000259" key="2">
    <source>
        <dbReference type="Pfam" id="PF13672"/>
    </source>
</evidence>
<name>A0ABT0UEY1_9ACTN</name>
<gene>
    <name evidence="3" type="ORF">NBG84_00960</name>
</gene>
<dbReference type="InterPro" id="IPR036457">
    <property type="entry name" value="PPM-type-like_dom_sf"/>
</dbReference>
<dbReference type="SUPFAM" id="SSF81606">
    <property type="entry name" value="PP2C-like"/>
    <property type="match status" value="1"/>
</dbReference>
<protein>
    <submittedName>
        <fullName evidence="3">Protein phosphatase 2C domain-containing protein</fullName>
    </submittedName>
</protein>
<dbReference type="RefSeq" id="WP_250917253.1">
    <property type="nucleotide sequence ID" value="NZ_JAMQAW010000001.1"/>
</dbReference>
<keyword evidence="4" id="KW-1185">Reference proteome</keyword>
<proteinExistence type="predicted"/>
<dbReference type="EMBL" id="JAMQAW010000001">
    <property type="protein sequence ID" value="MCM2386894.1"/>
    <property type="molecule type" value="Genomic_DNA"/>
</dbReference>
<dbReference type="Pfam" id="PF13672">
    <property type="entry name" value="PP2C_2"/>
    <property type="match status" value="1"/>
</dbReference>
<dbReference type="Proteomes" id="UP001431429">
    <property type="component" value="Unassembled WGS sequence"/>
</dbReference>